<comment type="caution">
    <text evidence="1">The sequence shown here is derived from an EMBL/GenBank/DDBJ whole genome shotgun (WGS) entry which is preliminary data.</text>
</comment>
<accession>A0ABR7QAR6</accession>
<dbReference type="EMBL" id="JACGWS010000008">
    <property type="protein sequence ID" value="MBC8755672.1"/>
    <property type="molecule type" value="Genomic_DNA"/>
</dbReference>
<proteinExistence type="predicted"/>
<sequence length="355" mass="42200">MSINDITTPLDSATLDSDAQYELYYKMVKHVLDEFEINLVEWNYHRICTKEELKSLEEYCKRLAFSLKAMQLKYRFDEERMKVDLTESGFPNYLELRYIHNDLDLKEEFKAKLPEANVFKEKFLNQLMMNKQHVEKRDLFEASSSLYYNMIEEDKIFQKLVIGKIKKTKSTFANYVLDWAFYDVSLNRPFVCFMYFDYKHDEKIEQEIYDTIKDCADRYQDLDNMAYMIDKRLKYVHPRKVKRIDLGILHSIFSKDDHEITHALLKAIAQKDVNLHSFSLTTSVETISAVNSSKVSNDLLSFKKQEIQVWSEVATHKYILAPHRVIQLLYGKIPDTIIHLHHEPFEVEELPNDIN</sequence>
<evidence type="ECO:0000313" key="1">
    <source>
        <dbReference type="EMBL" id="MBC8755672.1"/>
    </source>
</evidence>
<gene>
    <name evidence="1" type="ORF">H2O64_13420</name>
</gene>
<name>A0ABR7QAR6_9FLAO</name>
<dbReference type="Proteomes" id="UP000619238">
    <property type="component" value="Unassembled WGS sequence"/>
</dbReference>
<keyword evidence="2" id="KW-1185">Reference proteome</keyword>
<organism evidence="1 2">
    <name type="scientific">Kordia aestuariivivens</name>
    <dbReference type="NCBI Taxonomy" id="2759037"/>
    <lineage>
        <taxon>Bacteria</taxon>
        <taxon>Pseudomonadati</taxon>
        <taxon>Bacteroidota</taxon>
        <taxon>Flavobacteriia</taxon>
        <taxon>Flavobacteriales</taxon>
        <taxon>Flavobacteriaceae</taxon>
        <taxon>Kordia</taxon>
    </lineage>
</organism>
<dbReference type="RefSeq" id="WP_187562721.1">
    <property type="nucleotide sequence ID" value="NZ_JACGWS010000008.1"/>
</dbReference>
<reference evidence="1 2" key="1">
    <citation type="submission" date="2020-07" db="EMBL/GenBank/DDBJ databases">
        <title>Description of Kordia aestuariivivens sp. nov., isolated from a tidal flat.</title>
        <authorList>
            <person name="Park S."/>
            <person name="Yoon J.-H."/>
        </authorList>
    </citation>
    <scope>NUCLEOTIDE SEQUENCE [LARGE SCALE GENOMIC DNA]</scope>
    <source>
        <strain evidence="1 2">YSTF-M3</strain>
    </source>
</reference>
<protein>
    <submittedName>
        <fullName evidence="1">Uncharacterized protein</fullName>
    </submittedName>
</protein>
<evidence type="ECO:0000313" key="2">
    <source>
        <dbReference type="Proteomes" id="UP000619238"/>
    </source>
</evidence>